<keyword evidence="4" id="KW-0732">Signal</keyword>
<dbReference type="PRINTS" id="PR00248">
    <property type="entry name" value="GPCRMGR"/>
</dbReference>
<evidence type="ECO:0000256" key="9">
    <source>
        <dbReference type="ARBA" id="ARBA00023180"/>
    </source>
</evidence>
<evidence type="ECO:0000256" key="6">
    <source>
        <dbReference type="ARBA" id="ARBA00023040"/>
    </source>
</evidence>
<organism evidence="13 14">
    <name type="scientific">Gekko japonicus</name>
    <name type="common">Schlegel's Japanese gecko</name>
    <dbReference type="NCBI Taxonomy" id="146911"/>
    <lineage>
        <taxon>Eukaryota</taxon>
        <taxon>Metazoa</taxon>
        <taxon>Chordata</taxon>
        <taxon>Craniata</taxon>
        <taxon>Vertebrata</taxon>
        <taxon>Euteleostomi</taxon>
        <taxon>Lepidosauria</taxon>
        <taxon>Squamata</taxon>
        <taxon>Bifurcata</taxon>
        <taxon>Gekkota</taxon>
        <taxon>Gekkonidae</taxon>
        <taxon>Gekkoninae</taxon>
        <taxon>Gekko</taxon>
    </lineage>
</organism>
<evidence type="ECO:0000256" key="11">
    <source>
        <dbReference type="SAM" id="Phobius"/>
    </source>
</evidence>
<dbReference type="Gene3D" id="2.10.50.30">
    <property type="entry name" value="GPCR, family 3, nine cysteines domain"/>
    <property type="match status" value="1"/>
</dbReference>
<keyword evidence="13" id="KW-1185">Reference proteome</keyword>
<evidence type="ECO:0000256" key="3">
    <source>
        <dbReference type="ARBA" id="ARBA00022692"/>
    </source>
</evidence>
<keyword evidence="10" id="KW-0807">Transducer</keyword>
<evidence type="ECO:0000256" key="4">
    <source>
        <dbReference type="ARBA" id="ARBA00022729"/>
    </source>
</evidence>
<keyword evidence="5 11" id="KW-1133">Transmembrane helix</keyword>
<feature type="domain" description="G-protein coupled receptors family 3 profile" evidence="12">
    <location>
        <begin position="427"/>
        <end position="691"/>
    </location>
</feature>
<dbReference type="RefSeq" id="XP_015266854.1">
    <property type="nucleotide sequence ID" value="XM_015411368.1"/>
</dbReference>
<feature type="transmembrane region" description="Helical" evidence="11">
    <location>
        <begin position="429"/>
        <end position="452"/>
    </location>
</feature>
<comment type="subcellular location">
    <subcellularLocation>
        <location evidence="1">Cell membrane</location>
        <topology evidence="1">Multi-pass membrane protein</topology>
    </subcellularLocation>
</comment>
<evidence type="ECO:0000256" key="1">
    <source>
        <dbReference type="ARBA" id="ARBA00004651"/>
    </source>
</evidence>
<dbReference type="Pfam" id="PF00003">
    <property type="entry name" value="7tm_3"/>
    <property type="match status" value="1"/>
</dbReference>
<keyword evidence="8" id="KW-0675">Receptor</keyword>
<dbReference type="PROSITE" id="PS50259">
    <property type="entry name" value="G_PROTEIN_RECEP_F3_4"/>
    <property type="match status" value="1"/>
</dbReference>
<dbReference type="InterPro" id="IPR000068">
    <property type="entry name" value="GPCR_3_Ca_sens_rcpt-rel"/>
</dbReference>
<feature type="transmembrane region" description="Helical" evidence="11">
    <location>
        <begin position="542"/>
        <end position="560"/>
    </location>
</feature>
<gene>
    <name evidence="14" type="primary">LOC107110569</name>
</gene>
<reference evidence="14" key="1">
    <citation type="submission" date="2025-08" db="UniProtKB">
        <authorList>
            <consortium name="RefSeq"/>
        </authorList>
    </citation>
    <scope>IDENTIFICATION</scope>
</reference>
<evidence type="ECO:0000313" key="14">
    <source>
        <dbReference type="RefSeq" id="XP_015266854.1"/>
    </source>
</evidence>
<feature type="transmembrane region" description="Helical" evidence="11">
    <location>
        <begin position="464"/>
        <end position="485"/>
    </location>
</feature>
<evidence type="ECO:0000256" key="2">
    <source>
        <dbReference type="ARBA" id="ARBA00022475"/>
    </source>
</evidence>
<dbReference type="Pfam" id="PF01094">
    <property type="entry name" value="ANF_receptor"/>
    <property type="match status" value="1"/>
</dbReference>
<feature type="transmembrane region" description="Helical" evidence="11">
    <location>
        <begin position="586"/>
        <end position="609"/>
    </location>
</feature>
<proteinExistence type="predicted"/>
<dbReference type="InterPro" id="IPR028082">
    <property type="entry name" value="Peripla_BP_I"/>
</dbReference>
<evidence type="ECO:0000256" key="7">
    <source>
        <dbReference type="ARBA" id="ARBA00023136"/>
    </source>
</evidence>
<dbReference type="GeneID" id="107110569"/>
<evidence type="ECO:0000256" key="10">
    <source>
        <dbReference type="ARBA" id="ARBA00023224"/>
    </source>
</evidence>
<keyword evidence="6" id="KW-0297">G-protein coupled receptor</keyword>
<dbReference type="InterPro" id="IPR011500">
    <property type="entry name" value="GPCR_3_9-Cys_dom"/>
</dbReference>
<dbReference type="PANTHER" id="PTHR24061:SF599">
    <property type="entry name" value="G-PROTEIN COUPLED RECEPTORS FAMILY 3 PROFILE DOMAIN-CONTAINING PROTEIN"/>
    <property type="match status" value="1"/>
</dbReference>
<dbReference type="Proteomes" id="UP000694871">
    <property type="component" value="Unplaced"/>
</dbReference>
<dbReference type="CDD" id="cd15283">
    <property type="entry name" value="7tmC_V2R_pheromone"/>
    <property type="match status" value="1"/>
</dbReference>
<feature type="transmembrane region" description="Helical" evidence="11">
    <location>
        <begin position="621"/>
        <end position="641"/>
    </location>
</feature>
<dbReference type="InterPro" id="IPR000337">
    <property type="entry name" value="GPCR_3"/>
</dbReference>
<evidence type="ECO:0000256" key="8">
    <source>
        <dbReference type="ARBA" id="ARBA00023170"/>
    </source>
</evidence>
<dbReference type="InterPro" id="IPR017979">
    <property type="entry name" value="GPCR_3_CS"/>
</dbReference>
<dbReference type="InterPro" id="IPR001828">
    <property type="entry name" value="ANF_lig-bd_rcpt"/>
</dbReference>
<dbReference type="Pfam" id="PF07562">
    <property type="entry name" value="NCD3G"/>
    <property type="match status" value="1"/>
</dbReference>
<dbReference type="PROSITE" id="PS00981">
    <property type="entry name" value="G_PROTEIN_RECEP_F3_3"/>
    <property type="match status" value="1"/>
</dbReference>
<keyword evidence="9" id="KW-0325">Glycoprotein</keyword>
<feature type="transmembrane region" description="Helical" evidence="11">
    <location>
        <begin position="497"/>
        <end position="521"/>
    </location>
</feature>
<accession>A0ABM1JZG7</accession>
<dbReference type="InterPro" id="IPR004073">
    <property type="entry name" value="GPCR_3_vmron_rcpt_2"/>
</dbReference>
<evidence type="ECO:0000259" key="12">
    <source>
        <dbReference type="PROSITE" id="PS50259"/>
    </source>
</evidence>
<dbReference type="PANTHER" id="PTHR24061">
    <property type="entry name" value="CALCIUM-SENSING RECEPTOR-RELATED"/>
    <property type="match status" value="1"/>
</dbReference>
<protein>
    <submittedName>
        <fullName evidence="14">Vomeronasal type-2 receptor 26-like</fullName>
    </submittedName>
</protein>
<dbReference type="SUPFAM" id="SSF53822">
    <property type="entry name" value="Periplasmic binding protein-like I"/>
    <property type="match status" value="1"/>
</dbReference>
<keyword evidence="2" id="KW-1003">Cell membrane</keyword>
<keyword evidence="7 11" id="KW-0472">Membrane</keyword>
<dbReference type="InterPro" id="IPR038550">
    <property type="entry name" value="GPCR_3_9-Cys_sf"/>
</dbReference>
<dbReference type="PRINTS" id="PR01535">
    <property type="entry name" value="VOMERONASL2R"/>
</dbReference>
<sequence>MVPSEALQMTGTVQLLLHFKWKWVGFIIIDDDSGDHFLHSMEPLFSENGICSAFTRRVQKNARSFSAEEVNICIKNNIPDFMESNTKACVIYGNTQTITWLEFMIWLTTFFLPLRFPEYKGKVSAGKVWIMTSQADFLANLFQKYFDIQMFHGAMSFTIHSTELVGFQEFLQNTNHLEEKGNTFIQEFWEQAFDCLIPNLVRPKDADETCTGEETLKDLPTTYFEMSISGHSYSIYNAAYAVAHALHTIYTSSFFLRRAEDSGKLTPLNVQPWQLHSLLQRISFNNSAREQIVLNEHGELTGGFDITNLVTFPNNTYIKVKVGIVDPQAPPGQEVTIDEDSIEWHTELLQVPPSSLCNDPCYPGFSKKMKEGGKFCCYDCAPCSEGRISNQEDMDHCISCLEDHYPNKEQDHCIPKTISFLSLEEPLTIILGFWAFFFSVLTVLILAIFIKYQDTPIVKANNRSLTYILLVSLLLCFLCSLFFMGRPTKMFCLLRQTTFGIIFSVAVSSVLAKTTTVVVAFMTSKPGNIFQKWMGKQLAHSVVSSSSFVEVIICVVWLATSPPFPDMDTHSLTAQIIVQCNEGSVTMFYCVLGYMGILASISFMVAFLARKLPDSFNEAKFITFSMLVFCSVWLSFVPTYLSTKGKYMVAVEIFSILASSAGLLGCIFLPKCYVIILRPELNNREQLVRRKH</sequence>
<dbReference type="Gene3D" id="3.40.50.2300">
    <property type="match status" value="2"/>
</dbReference>
<keyword evidence="3 11" id="KW-0812">Transmembrane</keyword>
<name>A0ABM1JZG7_GEKJA</name>
<feature type="transmembrane region" description="Helical" evidence="11">
    <location>
        <begin position="647"/>
        <end position="669"/>
    </location>
</feature>
<evidence type="ECO:0000313" key="13">
    <source>
        <dbReference type="Proteomes" id="UP000694871"/>
    </source>
</evidence>
<dbReference type="InterPro" id="IPR017978">
    <property type="entry name" value="GPCR_3_C"/>
</dbReference>
<evidence type="ECO:0000256" key="5">
    <source>
        <dbReference type="ARBA" id="ARBA00022989"/>
    </source>
</evidence>